<evidence type="ECO:0000313" key="2">
    <source>
        <dbReference type="EMBL" id="KAF0752636.1"/>
    </source>
</evidence>
<dbReference type="SUPFAM" id="SSF53098">
    <property type="entry name" value="Ribonuclease H-like"/>
    <property type="match status" value="1"/>
</dbReference>
<dbReference type="EMBL" id="VUJU01004986">
    <property type="protein sequence ID" value="KAF0752636.1"/>
    <property type="molecule type" value="Genomic_DNA"/>
</dbReference>
<dbReference type="InterPro" id="IPR013087">
    <property type="entry name" value="Znf_C2H2_type"/>
</dbReference>
<dbReference type="Proteomes" id="UP000478052">
    <property type="component" value="Unassembled WGS sequence"/>
</dbReference>
<keyword evidence="3" id="KW-1185">Reference proteome</keyword>
<dbReference type="PANTHER" id="PTHR47331">
    <property type="entry name" value="PHD-TYPE DOMAIN-CONTAINING PROTEIN"/>
    <property type="match status" value="1"/>
</dbReference>
<gene>
    <name evidence="2" type="ORF">FWK35_00011015</name>
</gene>
<evidence type="ECO:0000313" key="3">
    <source>
        <dbReference type="Proteomes" id="UP000478052"/>
    </source>
</evidence>
<sequence length="1451" mass="166365">MVEAEESTIKLTLENDLSADADVTGIGIVPKTLYAIYKLGNAADKSYLDNGHFYGPSNLEFLNFVFADRLSIMYGPNSPYDCCEESCFQSFQCLSSFKRHIKSKHLNFPRTNTLPSTLPSTLPIEHQTTTNQNVTTNDTYSNHIASDDTPNKFNFQEAVSAIHLSAVKFVLSLHIKNSITFKNVLDIQELMTDLVSKPLADLLENFVKNIVADPLLLSSFKEVSSVVSNPFKLCNTEYRLMKWLSNQKYINPLTQITINKEVTSVHHNGEVVYDEHITKGLLMPLKFQFKSFFEHGNNFQLSLERLNYLNSSETMTNFIQGDLWKNKIKNHVDKLVFPYFLYIDDMEINNPLGSHATFQAVSAIYYSFPLFENNSKLSNIFLAALIKSVDLKEYGNEQCLKNLIYELQVLEDEGIVISTPNNVNVNVHFMLGLVLGDNLGLNSILEFSRSFSAPYFCRFCKANKEHTKHLTQENPLLMRNIDNYYQDVAKMDVTQTGIHKKSFLNSITSFHVTQNYCVDIMHDLFEGICHYDMCHIIKYFTEKLVQMLNNHHLKMSAREMMTFVHFFSLMVGDLVPENDEVWSFFLNLTQIIDALLSYSVCETNLIVLRNLIKNHNQQYINLFHDSLKPKHHLLTHYPTIIKQSGPARHYWCFRFEAKHKELKLYAHATTSRTLYKTDFYVIKVTDELHLFKILQIIIFESEEYMLAVQDIKLNYLHSHFDAYVVDENCTVLKDICVYKIEDFNGPPINTVKLLKVEIMSTIHENDEYEIPINCNNSNLFDMSNYDLNPVNNNICNISNRDIWDYLKTDENESSKLMSQLNEWNLSFLYQTCVDALVNTEALNYITPSQCDTLLADFPLGIRINLCEVLGSSYQGCLVLDHFKKNGFLNDASRTILVDIVIKTAIKEKINMTVKVAEEMAEQIIAAFPSEVKDYYFMRDGPKAPKGKLYAKYHNVIRSLKSGGLIEKTKNSVKPMNAERETDIDHFLNSLKHDNCTFSEIEVIWAATVDIDFLTVQPNATSLMTVYPNYITKLIKLFKFKIKDSQSTKLVEDFNEENFMTENSRDCYIFYLLHALFVPTSKKTTRDDKGRKSLIKYSIRDSQQSFIIFAESSAGVEEIIARKKDLGIPIQPFIIVIGQLSSQKDILVYFDDIKYKILTIQRAVDFILYNFATRAVHLEAVVGLTSGAFIAALRRFMSRRGKCATIYSDNGTNFVGAQKELNSYTQNCDSQLAREGIEWKFNPPSAPHFGGLWESAVKSTKYHLNRILKDSRLNLEELNTLLCQIESCVNSRPITPLSSDPSEPEALTPGHFLVGGTLLLLPEPNTDSGPIEHLRRWKYVQALMKDFWNRWYKEYLPQLQVRGRWVARKATLRVGDIVIIKEDCTPPSKWKLGIVTAVHPGKDEVVRVVTLRTPNGTELKRPVVKLCRLPVIEDAPVVENDDFQRGEDVGAT</sequence>
<feature type="domain" description="Integrase catalytic" evidence="1">
    <location>
        <begin position="1127"/>
        <end position="1316"/>
    </location>
</feature>
<name>A0A6G0YB30_APHCR</name>
<dbReference type="InterPro" id="IPR036397">
    <property type="entry name" value="RNaseH_sf"/>
</dbReference>
<dbReference type="InterPro" id="IPR001584">
    <property type="entry name" value="Integrase_cat-core"/>
</dbReference>
<dbReference type="PROSITE" id="PS00028">
    <property type="entry name" value="ZINC_FINGER_C2H2_1"/>
    <property type="match status" value="1"/>
</dbReference>
<dbReference type="InterPro" id="IPR040676">
    <property type="entry name" value="DUF5641"/>
</dbReference>
<dbReference type="Pfam" id="PF18701">
    <property type="entry name" value="DUF5641"/>
    <property type="match status" value="1"/>
</dbReference>
<dbReference type="PANTHER" id="PTHR47331:SF1">
    <property type="entry name" value="GAG-LIKE PROTEIN"/>
    <property type="match status" value="1"/>
</dbReference>
<dbReference type="Gene3D" id="3.30.420.10">
    <property type="entry name" value="Ribonuclease H-like superfamily/Ribonuclease H"/>
    <property type="match status" value="1"/>
</dbReference>
<evidence type="ECO:0000259" key="1">
    <source>
        <dbReference type="PROSITE" id="PS50994"/>
    </source>
</evidence>
<accession>A0A6G0YB30</accession>
<dbReference type="PROSITE" id="PS50994">
    <property type="entry name" value="INTEGRASE"/>
    <property type="match status" value="1"/>
</dbReference>
<dbReference type="OrthoDB" id="7546895at2759"/>
<dbReference type="GO" id="GO:0003676">
    <property type="term" value="F:nucleic acid binding"/>
    <property type="evidence" value="ECO:0007669"/>
    <property type="project" value="InterPro"/>
</dbReference>
<reference evidence="2 3" key="1">
    <citation type="submission" date="2019-08" db="EMBL/GenBank/DDBJ databases">
        <title>Whole genome of Aphis craccivora.</title>
        <authorList>
            <person name="Voronova N.V."/>
            <person name="Shulinski R.S."/>
            <person name="Bandarenka Y.V."/>
            <person name="Zhorov D.G."/>
            <person name="Warner D."/>
        </authorList>
    </citation>
    <scope>NUCLEOTIDE SEQUENCE [LARGE SCALE GENOMIC DNA]</scope>
    <source>
        <strain evidence="2">180601</strain>
        <tissue evidence="2">Whole Body</tissue>
    </source>
</reference>
<comment type="caution">
    <text evidence="2">The sequence shown here is derived from an EMBL/GenBank/DDBJ whole genome shotgun (WGS) entry which is preliminary data.</text>
</comment>
<organism evidence="2 3">
    <name type="scientific">Aphis craccivora</name>
    <name type="common">Cowpea aphid</name>
    <dbReference type="NCBI Taxonomy" id="307492"/>
    <lineage>
        <taxon>Eukaryota</taxon>
        <taxon>Metazoa</taxon>
        <taxon>Ecdysozoa</taxon>
        <taxon>Arthropoda</taxon>
        <taxon>Hexapoda</taxon>
        <taxon>Insecta</taxon>
        <taxon>Pterygota</taxon>
        <taxon>Neoptera</taxon>
        <taxon>Paraneoptera</taxon>
        <taxon>Hemiptera</taxon>
        <taxon>Sternorrhyncha</taxon>
        <taxon>Aphidomorpha</taxon>
        <taxon>Aphidoidea</taxon>
        <taxon>Aphididae</taxon>
        <taxon>Aphidini</taxon>
        <taxon>Aphis</taxon>
        <taxon>Aphis</taxon>
    </lineage>
</organism>
<proteinExistence type="predicted"/>
<dbReference type="InterPro" id="IPR012337">
    <property type="entry name" value="RNaseH-like_sf"/>
</dbReference>
<dbReference type="GO" id="GO:0015074">
    <property type="term" value="P:DNA integration"/>
    <property type="evidence" value="ECO:0007669"/>
    <property type="project" value="InterPro"/>
</dbReference>
<protein>
    <submittedName>
        <fullName evidence="2">C2H2-type domain-containing protein</fullName>
    </submittedName>
</protein>